<protein>
    <submittedName>
        <fullName evidence="2">Uncharacterized protein</fullName>
    </submittedName>
</protein>
<dbReference type="Proteomes" id="UP000433876">
    <property type="component" value="Unassembled WGS sequence"/>
</dbReference>
<feature type="region of interest" description="Disordered" evidence="1">
    <location>
        <begin position="379"/>
        <end position="407"/>
    </location>
</feature>
<evidence type="ECO:0000313" key="2">
    <source>
        <dbReference type="EMBL" id="KAA8636127.1"/>
    </source>
</evidence>
<dbReference type="AlphaFoldDB" id="A0A8S8ZZ71"/>
<evidence type="ECO:0000256" key="1">
    <source>
        <dbReference type="SAM" id="MobiDB-lite"/>
    </source>
</evidence>
<evidence type="ECO:0000313" key="3">
    <source>
        <dbReference type="Proteomes" id="UP000433876"/>
    </source>
</evidence>
<feature type="region of interest" description="Disordered" evidence="1">
    <location>
        <begin position="137"/>
        <end position="253"/>
    </location>
</feature>
<organism evidence="2 3">
    <name type="scientific">Sordaria macrospora</name>
    <dbReference type="NCBI Taxonomy" id="5147"/>
    <lineage>
        <taxon>Eukaryota</taxon>
        <taxon>Fungi</taxon>
        <taxon>Dikarya</taxon>
        <taxon>Ascomycota</taxon>
        <taxon>Pezizomycotina</taxon>
        <taxon>Sordariomycetes</taxon>
        <taxon>Sordariomycetidae</taxon>
        <taxon>Sordariales</taxon>
        <taxon>Sordariaceae</taxon>
        <taxon>Sordaria</taxon>
    </lineage>
</organism>
<accession>A0A8S8ZZ71</accession>
<feature type="region of interest" description="Disordered" evidence="1">
    <location>
        <begin position="305"/>
        <end position="325"/>
    </location>
</feature>
<feature type="region of interest" description="Disordered" evidence="1">
    <location>
        <begin position="1"/>
        <end position="23"/>
    </location>
</feature>
<dbReference type="VEuPathDB" id="FungiDB:SMAC_12603"/>
<name>A0A8S8ZZ71_SORMA</name>
<feature type="compositionally biased region" description="Acidic residues" evidence="1">
    <location>
        <begin position="381"/>
        <end position="407"/>
    </location>
</feature>
<comment type="caution">
    <text evidence="2">The sequence shown here is derived from an EMBL/GenBank/DDBJ whole genome shotgun (WGS) entry which is preliminary data.</text>
</comment>
<proteinExistence type="predicted"/>
<dbReference type="EMBL" id="NMPR01000006">
    <property type="protein sequence ID" value="KAA8636127.1"/>
    <property type="molecule type" value="Genomic_DNA"/>
</dbReference>
<dbReference type="OMA" id="RPRYLFR"/>
<reference evidence="2 3" key="1">
    <citation type="submission" date="2017-07" db="EMBL/GenBank/DDBJ databases">
        <title>Genome sequence of the Sordaria macrospora wild type strain R19027.</title>
        <authorList>
            <person name="Nowrousian M."/>
            <person name="Teichert I."/>
            <person name="Kueck U."/>
        </authorList>
    </citation>
    <scope>NUCLEOTIDE SEQUENCE [LARGE SCALE GENOMIC DNA]</scope>
    <source>
        <strain evidence="2 3">R19027</strain>
        <tissue evidence="2">Mycelium</tissue>
    </source>
</reference>
<sequence length="514" mass="56853">MGATLSQPLLSLPSRAMKPKSKRPRFRFRLRIRWKRNRPKHHIPCPVPERDHRQCREAKLYDSSCTEAEQSPSPFSDHYTFTSASSTIVPTSPVTVVEKVPGALSTFEEPHDATLPSSPDSFSESPRDLIHALLSKEKPLPPLPKTPLSSIVHHTPSQQTHAGTPSELRPRVSQVTDTSVEEPKQGDDDETEHDFSDSDFPPLHRRPIAIPSPVPSPSPSSLLSLRLKRPETPETLAGPETQERPHTPPPWDTSLTGYGSVLEVSRPFRASRVFEHPLVEGHFWGKMGDAGSLPGGGGGVGVGGGPIATGAKRKRWREHGGEKCRGEERGKLEAKRKLKGKRMSEWRRWKPLPRYPACTSVAQRASTWVGSDHRAWRAVIEDDNDEGYQGEDGEEEDDEEEDDEDDEDLEEAIKRFLEMKIPVDLSSLYRLTTSFAGTGEHITTADRGIGEVAAREAGGKAEEEGSQNAMGLEGGQEGQLSPLAIFKDSDIEGFEFLFEEDEGGGTWYSKMVLG</sequence>
<gene>
    <name evidence="2" type="ORF">SMACR_12603</name>
</gene>